<feature type="transmembrane region" description="Helical" evidence="1">
    <location>
        <begin position="150"/>
        <end position="171"/>
    </location>
</feature>
<dbReference type="EMBL" id="QLLR01000002">
    <property type="protein sequence ID" value="RAJ35414.1"/>
    <property type="molecule type" value="Genomic_DNA"/>
</dbReference>
<dbReference type="STRING" id="188932.AY601_0897"/>
<evidence type="ECO:0000313" key="2">
    <source>
        <dbReference type="EMBL" id="RAJ35414.1"/>
    </source>
</evidence>
<sequence length="383" mass="43772">MLYFYIFDQILRMNLKKIARLAHRWLGLTSGLVVFIVSVTGCLYTFQDEIRDATEPWRKIEVQNKAVLLPSKLSAIAKKVHPELQVGRIVYVSKNRAAVIFLTGKGQFYTVHINPYSGVVLHDQNLRKDFFTIVQFIHIYLLLPGPIGKMVVGVSVFIFLGMLITGVFIWWPKRKTQVKRSLTIKFNGKWRRINYDLHSVLGIYTCLIAFVLAFTGLSISYDWLKTGVKNTINLGNTYALEEKIPEVRLTKPLDPDKLLDVTFLESVKRSPHSDMFLIAPLVKGSAVLNITVYEKALFYYKSDRYYFNANTGAIVKELAHRDKSNGLKLNEMSYDLHTGQILGTTGKIIAFMSSFICASLPLTGFLFWRGKRKDKRKARITQA</sequence>
<name>A0A327T5R4_9SPHI</name>
<reference evidence="2 3" key="1">
    <citation type="submission" date="2018-06" db="EMBL/GenBank/DDBJ databases">
        <title>Genomic Encyclopedia of Archaeal and Bacterial Type Strains, Phase II (KMG-II): from individual species to whole genera.</title>
        <authorList>
            <person name="Goeker M."/>
        </authorList>
    </citation>
    <scope>NUCLEOTIDE SEQUENCE [LARGE SCALE GENOMIC DNA]</scope>
    <source>
        <strain evidence="2 3">DSM 14825</strain>
    </source>
</reference>
<organism evidence="2 3">
    <name type="scientific">Pedobacter cryoconitis</name>
    <dbReference type="NCBI Taxonomy" id="188932"/>
    <lineage>
        <taxon>Bacteria</taxon>
        <taxon>Pseudomonadati</taxon>
        <taxon>Bacteroidota</taxon>
        <taxon>Sphingobacteriia</taxon>
        <taxon>Sphingobacteriales</taxon>
        <taxon>Sphingobacteriaceae</taxon>
        <taxon>Pedobacter</taxon>
    </lineage>
</organism>
<gene>
    <name evidence="2" type="ORF">LY11_00657</name>
</gene>
<proteinExistence type="predicted"/>
<feature type="transmembrane region" description="Helical" evidence="1">
    <location>
        <begin position="201"/>
        <end position="221"/>
    </location>
</feature>
<dbReference type="InterPro" id="IPR005625">
    <property type="entry name" value="PepSY-ass_TM"/>
</dbReference>
<keyword evidence="1" id="KW-0472">Membrane</keyword>
<feature type="transmembrane region" description="Helical" evidence="1">
    <location>
        <begin position="21"/>
        <end position="46"/>
    </location>
</feature>
<evidence type="ECO:0000256" key="1">
    <source>
        <dbReference type="SAM" id="Phobius"/>
    </source>
</evidence>
<dbReference type="Proteomes" id="UP000249754">
    <property type="component" value="Unassembled WGS sequence"/>
</dbReference>
<comment type="caution">
    <text evidence="2">The sequence shown here is derived from an EMBL/GenBank/DDBJ whole genome shotgun (WGS) entry which is preliminary data.</text>
</comment>
<accession>A0A327T5R4</accession>
<dbReference type="PANTHER" id="PTHR34219">
    <property type="entry name" value="IRON-REGULATED INNER MEMBRANE PROTEIN-RELATED"/>
    <property type="match status" value="1"/>
</dbReference>
<keyword evidence="1" id="KW-1133">Transmembrane helix</keyword>
<dbReference type="Pfam" id="PF03929">
    <property type="entry name" value="PepSY_TM"/>
    <property type="match status" value="1"/>
</dbReference>
<dbReference type="AlphaFoldDB" id="A0A327T5R4"/>
<dbReference type="OrthoDB" id="111691at2"/>
<keyword evidence="1" id="KW-0812">Transmembrane</keyword>
<protein>
    <submittedName>
        <fullName evidence="2">Putative iron-regulated membrane protein</fullName>
    </submittedName>
</protein>
<evidence type="ECO:0000313" key="3">
    <source>
        <dbReference type="Proteomes" id="UP000249754"/>
    </source>
</evidence>
<feature type="transmembrane region" description="Helical" evidence="1">
    <location>
        <begin position="348"/>
        <end position="368"/>
    </location>
</feature>
<dbReference type="PANTHER" id="PTHR34219:SF3">
    <property type="entry name" value="BLL7967 PROTEIN"/>
    <property type="match status" value="1"/>
</dbReference>